<proteinExistence type="predicted"/>
<keyword evidence="3" id="KW-1185">Reference proteome</keyword>
<organism evidence="2 3">
    <name type="scientific">Citrus sinensis</name>
    <name type="common">Sweet orange</name>
    <name type="synonym">Citrus aurantium var. sinensis</name>
    <dbReference type="NCBI Taxonomy" id="2711"/>
    <lineage>
        <taxon>Eukaryota</taxon>
        <taxon>Viridiplantae</taxon>
        <taxon>Streptophyta</taxon>
        <taxon>Embryophyta</taxon>
        <taxon>Tracheophyta</taxon>
        <taxon>Spermatophyta</taxon>
        <taxon>Magnoliopsida</taxon>
        <taxon>eudicotyledons</taxon>
        <taxon>Gunneridae</taxon>
        <taxon>Pentapetalae</taxon>
        <taxon>rosids</taxon>
        <taxon>malvids</taxon>
        <taxon>Sapindales</taxon>
        <taxon>Rutaceae</taxon>
        <taxon>Aurantioideae</taxon>
        <taxon>Citrus</taxon>
    </lineage>
</organism>
<dbReference type="Proteomes" id="UP000027120">
    <property type="component" value="Unassembled WGS sequence"/>
</dbReference>
<evidence type="ECO:0000313" key="2">
    <source>
        <dbReference type="EMBL" id="KDO47219.1"/>
    </source>
</evidence>
<protein>
    <submittedName>
        <fullName evidence="2">Uncharacterized protein</fullName>
    </submittedName>
</protein>
<gene>
    <name evidence="2" type="ORF">CISIN_1g034938mg</name>
</gene>
<evidence type="ECO:0000256" key="1">
    <source>
        <dbReference type="SAM" id="MobiDB-lite"/>
    </source>
</evidence>
<dbReference type="SMR" id="A0A067DW74"/>
<reference evidence="2 3" key="1">
    <citation type="submission" date="2014-04" db="EMBL/GenBank/DDBJ databases">
        <authorList>
            <consortium name="International Citrus Genome Consortium"/>
            <person name="Gmitter F."/>
            <person name="Chen C."/>
            <person name="Farmerie W."/>
            <person name="Harkins T."/>
            <person name="Desany B."/>
            <person name="Mohiuddin M."/>
            <person name="Kodira C."/>
            <person name="Borodovsky M."/>
            <person name="Lomsadze A."/>
            <person name="Burns P."/>
            <person name="Jenkins J."/>
            <person name="Prochnik S."/>
            <person name="Shu S."/>
            <person name="Chapman J."/>
            <person name="Pitluck S."/>
            <person name="Schmutz J."/>
            <person name="Rokhsar D."/>
        </authorList>
    </citation>
    <scope>NUCLEOTIDE SEQUENCE</scope>
</reference>
<evidence type="ECO:0000313" key="3">
    <source>
        <dbReference type="Proteomes" id="UP000027120"/>
    </source>
</evidence>
<name>A0A067DW74_CITSI</name>
<sequence>MKRKINQLELDEEIVKKPELLLIETSFEMEEQYDSSEEPQIDEIDKTSDSEKEINVLTRDQEHLLEVVNKIENFELRK</sequence>
<feature type="compositionally biased region" description="Acidic residues" evidence="1">
    <location>
        <begin position="29"/>
        <end position="42"/>
    </location>
</feature>
<feature type="region of interest" description="Disordered" evidence="1">
    <location>
        <begin position="29"/>
        <end position="48"/>
    </location>
</feature>
<dbReference type="EMBL" id="KK785185">
    <property type="protein sequence ID" value="KDO47219.1"/>
    <property type="molecule type" value="Genomic_DNA"/>
</dbReference>
<accession>A0A067DW74</accession>
<dbReference type="AlphaFoldDB" id="A0A067DW74"/>